<feature type="compositionally biased region" description="Low complexity" evidence="1">
    <location>
        <begin position="14"/>
        <end position="25"/>
    </location>
</feature>
<reference evidence="4" key="1">
    <citation type="submission" date="2016-06" db="UniProtKB">
        <authorList>
            <consortium name="WormBaseParasite"/>
        </authorList>
    </citation>
    <scope>IDENTIFICATION</scope>
</reference>
<sequence>MGAAVRLAGAEGVSSSSCLSSSTSSSVWTTSARDSFLPAAAAAARSRAKVVCKRTKRIQRVCPQPPQATPQSPCVASRVSASRSFSSPSHLVRIR</sequence>
<reference evidence="2 3" key="2">
    <citation type="submission" date="2018-11" db="EMBL/GenBank/DDBJ databases">
        <authorList>
            <consortium name="Pathogen Informatics"/>
        </authorList>
    </citation>
    <scope>NUCLEOTIDE SEQUENCE [LARGE SCALE GENOMIC DNA]</scope>
</reference>
<evidence type="ECO:0000313" key="3">
    <source>
        <dbReference type="Proteomes" id="UP000270296"/>
    </source>
</evidence>
<evidence type="ECO:0000313" key="4">
    <source>
        <dbReference type="WBParaSite" id="SBAD_0000563601-mRNA-1"/>
    </source>
</evidence>
<organism evidence="4">
    <name type="scientific">Soboliphyme baturini</name>
    <dbReference type="NCBI Taxonomy" id="241478"/>
    <lineage>
        <taxon>Eukaryota</taxon>
        <taxon>Metazoa</taxon>
        <taxon>Ecdysozoa</taxon>
        <taxon>Nematoda</taxon>
        <taxon>Enoplea</taxon>
        <taxon>Dorylaimia</taxon>
        <taxon>Dioctophymatida</taxon>
        <taxon>Dioctophymatoidea</taxon>
        <taxon>Soboliphymatidae</taxon>
        <taxon>Soboliphyme</taxon>
    </lineage>
</organism>
<evidence type="ECO:0000256" key="1">
    <source>
        <dbReference type="SAM" id="MobiDB-lite"/>
    </source>
</evidence>
<dbReference type="EMBL" id="UZAM01008979">
    <property type="protein sequence ID" value="VDP07181.1"/>
    <property type="molecule type" value="Genomic_DNA"/>
</dbReference>
<protein>
    <submittedName>
        <fullName evidence="4">Secreted protein</fullName>
    </submittedName>
</protein>
<name>A0A183IP72_9BILA</name>
<proteinExistence type="predicted"/>
<feature type="region of interest" description="Disordered" evidence="1">
    <location>
        <begin position="1"/>
        <end position="25"/>
    </location>
</feature>
<accession>A0A183IP72</accession>
<gene>
    <name evidence="2" type="ORF">SBAD_LOCUS5419</name>
</gene>
<dbReference type="AlphaFoldDB" id="A0A183IP72"/>
<evidence type="ECO:0000313" key="2">
    <source>
        <dbReference type="EMBL" id="VDP07181.1"/>
    </source>
</evidence>
<dbReference type="Proteomes" id="UP000270296">
    <property type="component" value="Unassembled WGS sequence"/>
</dbReference>
<keyword evidence="3" id="KW-1185">Reference proteome</keyword>
<dbReference type="WBParaSite" id="SBAD_0000563601-mRNA-1">
    <property type="protein sequence ID" value="SBAD_0000563601-mRNA-1"/>
    <property type="gene ID" value="SBAD_0000563601"/>
</dbReference>